<gene>
    <name evidence="2" type="ORF">KQX54_014378</name>
</gene>
<evidence type="ECO:0000313" key="2">
    <source>
        <dbReference type="EMBL" id="KAH0552715.1"/>
    </source>
</evidence>
<feature type="transmembrane region" description="Helical" evidence="1">
    <location>
        <begin position="114"/>
        <end position="136"/>
    </location>
</feature>
<evidence type="ECO:0000256" key="1">
    <source>
        <dbReference type="SAM" id="Phobius"/>
    </source>
</evidence>
<dbReference type="Proteomes" id="UP000826195">
    <property type="component" value="Unassembled WGS sequence"/>
</dbReference>
<organism evidence="2 3">
    <name type="scientific">Cotesia glomerata</name>
    <name type="common">Lepidopteran parasitic wasp</name>
    <name type="synonym">Apanteles glomeratus</name>
    <dbReference type="NCBI Taxonomy" id="32391"/>
    <lineage>
        <taxon>Eukaryota</taxon>
        <taxon>Metazoa</taxon>
        <taxon>Ecdysozoa</taxon>
        <taxon>Arthropoda</taxon>
        <taxon>Hexapoda</taxon>
        <taxon>Insecta</taxon>
        <taxon>Pterygota</taxon>
        <taxon>Neoptera</taxon>
        <taxon>Endopterygota</taxon>
        <taxon>Hymenoptera</taxon>
        <taxon>Apocrita</taxon>
        <taxon>Ichneumonoidea</taxon>
        <taxon>Braconidae</taxon>
        <taxon>Microgastrinae</taxon>
        <taxon>Cotesia</taxon>
    </lineage>
</organism>
<dbReference type="AlphaFoldDB" id="A0AAV7IKV6"/>
<name>A0AAV7IKV6_COTGL</name>
<accession>A0AAV7IKV6</accession>
<reference evidence="2 3" key="1">
    <citation type="journal article" date="2021" name="J. Hered.">
        <title>A chromosome-level genome assembly of the parasitoid wasp, Cotesia glomerata (Hymenoptera: Braconidae).</title>
        <authorList>
            <person name="Pinto B.J."/>
            <person name="Weis J.J."/>
            <person name="Gamble T."/>
            <person name="Ode P.J."/>
            <person name="Paul R."/>
            <person name="Zaspel J.M."/>
        </authorList>
    </citation>
    <scope>NUCLEOTIDE SEQUENCE [LARGE SCALE GENOMIC DNA]</scope>
    <source>
        <strain evidence="2">CgM1</strain>
    </source>
</reference>
<keyword evidence="3" id="KW-1185">Reference proteome</keyword>
<evidence type="ECO:0000313" key="3">
    <source>
        <dbReference type="Proteomes" id="UP000826195"/>
    </source>
</evidence>
<keyword evidence="1" id="KW-0472">Membrane</keyword>
<sequence>MKELMRRWAMILLLQGIIVSINCRYVIFNEAIDAMVDVQHSTSLKSFIIRCVDDAHPRVAYNPWYQHNAGVFLSEVYPRDPNSEDSVVIYASQIHVLLIVRFIQHRDSTLSFRLIQILVLILVGTLPEFTSLLFIVSKVGSKKRKYIVAKLSVSSLVKVIPARKERIPEMASRLTRTALSVEVVKVKTKTRGCTDTA</sequence>
<keyword evidence="1" id="KW-0812">Transmembrane</keyword>
<dbReference type="EMBL" id="JAHXZJ010001492">
    <property type="protein sequence ID" value="KAH0552715.1"/>
    <property type="molecule type" value="Genomic_DNA"/>
</dbReference>
<comment type="caution">
    <text evidence="2">The sequence shown here is derived from an EMBL/GenBank/DDBJ whole genome shotgun (WGS) entry which is preliminary data.</text>
</comment>
<proteinExistence type="predicted"/>
<protein>
    <submittedName>
        <fullName evidence="2">Uncharacterized protein</fullName>
    </submittedName>
</protein>
<keyword evidence="1" id="KW-1133">Transmembrane helix</keyword>